<evidence type="ECO:0000256" key="1">
    <source>
        <dbReference type="SAM" id="MobiDB-lite"/>
    </source>
</evidence>
<feature type="region of interest" description="Disordered" evidence="1">
    <location>
        <begin position="1"/>
        <end position="56"/>
    </location>
</feature>
<sequence>MSTRAYASATPAQNSGLSTSGRIPEHQRCGSVLRPHHTYSDPTRVPWSGAKPPARSHACARPWHARRAQALRGHPPMTGNDAFCAGGALARRMPDLGRVVARARPCATAGGGGGGGGGGRRKRRGGRNQINAIQARQQVLAGPLYVGPLLRVASPGWRRRRRPLTAECCGMLVFHALQPERLQQRRHS</sequence>
<comment type="caution">
    <text evidence="2">The sequence shown here is derived from an EMBL/GenBank/DDBJ whole genome shotgun (WGS) entry which is preliminary data.</text>
</comment>
<dbReference type="EMBL" id="CAUYUJ010000206">
    <property type="protein sequence ID" value="CAK0789260.1"/>
    <property type="molecule type" value="Genomic_DNA"/>
</dbReference>
<reference evidence="2" key="1">
    <citation type="submission" date="2023-10" db="EMBL/GenBank/DDBJ databases">
        <authorList>
            <person name="Chen Y."/>
            <person name="Shah S."/>
            <person name="Dougan E. K."/>
            <person name="Thang M."/>
            <person name="Chan C."/>
        </authorList>
    </citation>
    <scope>NUCLEOTIDE SEQUENCE [LARGE SCALE GENOMIC DNA]</scope>
</reference>
<gene>
    <name evidence="2" type="ORF">PCOR1329_LOCUS885</name>
</gene>
<name>A0ABN9PDJ0_9DINO</name>
<evidence type="ECO:0000313" key="3">
    <source>
        <dbReference type="Proteomes" id="UP001189429"/>
    </source>
</evidence>
<accession>A0ABN9PDJ0</accession>
<organism evidence="2 3">
    <name type="scientific">Prorocentrum cordatum</name>
    <dbReference type="NCBI Taxonomy" id="2364126"/>
    <lineage>
        <taxon>Eukaryota</taxon>
        <taxon>Sar</taxon>
        <taxon>Alveolata</taxon>
        <taxon>Dinophyceae</taxon>
        <taxon>Prorocentrales</taxon>
        <taxon>Prorocentraceae</taxon>
        <taxon>Prorocentrum</taxon>
    </lineage>
</organism>
<evidence type="ECO:0000313" key="2">
    <source>
        <dbReference type="EMBL" id="CAK0789260.1"/>
    </source>
</evidence>
<feature type="compositionally biased region" description="Polar residues" evidence="1">
    <location>
        <begin position="1"/>
        <end position="21"/>
    </location>
</feature>
<keyword evidence="3" id="KW-1185">Reference proteome</keyword>
<protein>
    <submittedName>
        <fullName evidence="2">Uncharacterized protein</fullName>
    </submittedName>
</protein>
<dbReference type="Proteomes" id="UP001189429">
    <property type="component" value="Unassembled WGS sequence"/>
</dbReference>
<proteinExistence type="predicted"/>